<dbReference type="EMBL" id="CAJNJA010029583">
    <property type="protein sequence ID" value="CAE7630958.1"/>
    <property type="molecule type" value="Genomic_DNA"/>
</dbReference>
<keyword evidence="1" id="KW-0175">Coiled coil</keyword>
<name>A0A812VLC0_9DINO</name>
<organism evidence="2 3">
    <name type="scientific">Symbiodinium necroappetens</name>
    <dbReference type="NCBI Taxonomy" id="1628268"/>
    <lineage>
        <taxon>Eukaryota</taxon>
        <taxon>Sar</taxon>
        <taxon>Alveolata</taxon>
        <taxon>Dinophyceae</taxon>
        <taxon>Suessiales</taxon>
        <taxon>Symbiodiniaceae</taxon>
        <taxon>Symbiodinium</taxon>
    </lineage>
</organism>
<sequence>MKGLSGRQLEAFQMVMSRMERLERENQELMQLLIQMQGLLQQTQQRNAQLVGQARAEAVNSVTGNAAGVALEAQRQMAQARISSLPVSLPRLGSSRPPPGRRHPLHCRRLHSSDSGVLLRDYLVKVYHLWSLRPFLETGKKQTAQLRRRSRHLLRLRQRKLCLT</sequence>
<protein>
    <submittedName>
        <fullName evidence="2">Uncharacterized protein</fullName>
    </submittedName>
</protein>
<gene>
    <name evidence="2" type="ORF">SNEC2469_LOCUS17771</name>
</gene>
<reference evidence="2" key="1">
    <citation type="submission" date="2021-02" db="EMBL/GenBank/DDBJ databases">
        <authorList>
            <person name="Dougan E. K."/>
            <person name="Rhodes N."/>
            <person name="Thang M."/>
            <person name="Chan C."/>
        </authorList>
    </citation>
    <scope>NUCLEOTIDE SEQUENCE</scope>
</reference>
<feature type="coiled-coil region" evidence="1">
    <location>
        <begin position="12"/>
        <end position="46"/>
    </location>
</feature>
<evidence type="ECO:0000313" key="2">
    <source>
        <dbReference type="EMBL" id="CAE7630958.1"/>
    </source>
</evidence>
<accession>A0A812VLC0</accession>
<evidence type="ECO:0000313" key="3">
    <source>
        <dbReference type="Proteomes" id="UP000601435"/>
    </source>
</evidence>
<dbReference type="AlphaFoldDB" id="A0A812VLC0"/>
<comment type="caution">
    <text evidence="2">The sequence shown here is derived from an EMBL/GenBank/DDBJ whole genome shotgun (WGS) entry which is preliminary data.</text>
</comment>
<keyword evidence="3" id="KW-1185">Reference proteome</keyword>
<evidence type="ECO:0000256" key="1">
    <source>
        <dbReference type="SAM" id="Coils"/>
    </source>
</evidence>
<proteinExistence type="predicted"/>
<dbReference type="Proteomes" id="UP000601435">
    <property type="component" value="Unassembled WGS sequence"/>
</dbReference>